<dbReference type="InterPro" id="IPR029055">
    <property type="entry name" value="Ntn_hydrolases_N"/>
</dbReference>
<dbReference type="Proteomes" id="UP000179807">
    <property type="component" value="Unassembled WGS sequence"/>
</dbReference>
<keyword evidence="1 4" id="KW-0963">Cytoplasm</keyword>
<comment type="subunit">
    <text evidence="4">Component of the proteasome complex.</text>
</comment>
<dbReference type="EMBL" id="MLAK01001174">
    <property type="protein sequence ID" value="OHS96463.1"/>
    <property type="molecule type" value="Genomic_DNA"/>
</dbReference>
<keyword evidence="3 4" id="KW-0539">Nucleus</keyword>
<dbReference type="Pfam" id="PF00227">
    <property type="entry name" value="Proteasome"/>
    <property type="match status" value="1"/>
</dbReference>
<sequence length="191" mass="21366">MLSIVGLCGPDWVLIAADSSVSSSIICMSEEYDRIAEIGKHNALALAGETGDALQLSEYIIGNVALYKFINSVELTTDAISHYIRNEMAKAVRKNPYQVNMLLAGYDEKPSLYYLDYLGTRQKIPFGAQGYCAYFVLSVFDKFYEENMSLEKGKEVMKKALDQIKQRFTIAPHGFIVKLIDANGIQKINLD</sequence>
<comment type="similarity">
    <text evidence="4">Belongs to the peptidase T1B family.</text>
</comment>
<dbReference type="GO" id="GO:0005737">
    <property type="term" value="C:cytoplasm"/>
    <property type="evidence" value="ECO:0007669"/>
    <property type="project" value="UniProtKB-SubCell"/>
</dbReference>
<dbReference type="InterPro" id="IPR035206">
    <property type="entry name" value="Proteasome_beta2"/>
</dbReference>
<comment type="function">
    <text evidence="4">Component of the proteasome, a multicatalytic proteinase complex which is characterized by its ability to cleave peptides with Arg, Phe, Tyr, Leu, and Glu adjacent to the leaving group at neutral or slightly basic pH. The proteasome has an ATP-dependent proteolytic activity.</text>
</comment>
<dbReference type="InterPro" id="IPR001353">
    <property type="entry name" value="Proteasome_sua/b"/>
</dbReference>
<dbReference type="PANTHER" id="PTHR32194:SF2">
    <property type="entry name" value="PROTEASOME SUBUNIT BETA TYPE-1"/>
    <property type="match status" value="1"/>
</dbReference>
<dbReference type="AlphaFoldDB" id="A0A1J4JDU8"/>
<dbReference type="PROSITE" id="PS51476">
    <property type="entry name" value="PROTEASOME_BETA_2"/>
    <property type="match status" value="1"/>
</dbReference>
<evidence type="ECO:0000256" key="4">
    <source>
        <dbReference type="RuleBase" id="RU004203"/>
    </source>
</evidence>
<organism evidence="5 6">
    <name type="scientific">Tritrichomonas foetus</name>
    <dbReference type="NCBI Taxonomy" id="1144522"/>
    <lineage>
        <taxon>Eukaryota</taxon>
        <taxon>Metamonada</taxon>
        <taxon>Parabasalia</taxon>
        <taxon>Tritrichomonadida</taxon>
        <taxon>Tritrichomonadidae</taxon>
        <taxon>Tritrichomonas</taxon>
    </lineage>
</organism>
<dbReference type="GeneID" id="94846077"/>
<dbReference type="Gene3D" id="3.60.20.10">
    <property type="entry name" value="Glutamine Phosphoribosylpyrophosphate, subunit 1, domain 1"/>
    <property type="match status" value="1"/>
</dbReference>
<reference evidence="5" key="1">
    <citation type="submission" date="2016-10" db="EMBL/GenBank/DDBJ databases">
        <authorList>
            <person name="Benchimol M."/>
            <person name="Almeida L.G."/>
            <person name="Vasconcelos A.T."/>
            <person name="Perreira-Neves A."/>
            <person name="Rosa I.A."/>
            <person name="Tasca T."/>
            <person name="Bogo M.R."/>
            <person name="de Souza W."/>
        </authorList>
    </citation>
    <scope>NUCLEOTIDE SEQUENCE [LARGE SCALE GENOMIC DNA]</scope>
    <source>
        <strain evidence="5">K</strain>
    </source>
</reference>
<dbReference type="OrthoDB" id="268428at2759"/>
<dbReference type="PANTHER" id="PTHR32194">
    <property type="entry name" value="METALLOPROTEASE TLDD"/>
    <property type="match status" value="1"/>
</dbReference>
<dbReference type="SUPFAM" id="SSF56235">
    <property type="entry name" value="N-terminal nucleophile aminohydrolases (Ntn hydrolases)"/>
    <property type="match status" value="1"/>
</dbReference>
<dbReference type="InterPro" id="IPR023333">
    <property type="entry name" value="Proteasome_suB-type"/>
</dbReference>
<keyword evidence="6" id="KW-1185">Reference proteome</keyword>
<evidence type="ECO:0000256" key="2">
    <source>
        <dbReference type="ARBA" id="ARBA00022942"/>
    </source>
</evidence>
<evidence type="ECO:0000313" key="5">
    <source>
        <dbReference type="EMBL" id="OHS96463.1"/>
    </source>
</evidence>
<dbReference type="RefSeq" id="XP_068349600.1">
    <property type="nucleotide sequence ID" value="XM_068511373.1"/>
</dbReference>
<comment type="caution">
    <text evidence="5">The sequence shown here is derived from an EMBL/GenBank/DDBJ whole genome shotgun (WGS) entry which is preliminary data.</text>
</comment>
<proteinExistence type="inferred from homology"/>
<evidence type="ECO:0000313" key="6">
    <source>
        <dbReference type="Proteomes" id="UP000179807"/>
    </source>
</evidence>
<dbReference type="GO" id="GO:0005634">
    <property type="term" value="C:nucleus"/>
    <property type="evidence" value="ECO:0007669"/>
    <property type="project" value="UniProtKB-SubCell"/>
</dbReference>
<name>A0A1J4JDU8_9EUKA</name>
<accession>A0A1J4JDU8</accession>
<gene>
    <name evidence="5" type="ORF">TRFO_37352</name>
</gene>
<dbReference type="GO" id="GO:0005839">
    <property type="term" value="C:proteasome core complex"/>
    <property type="evidence" value="ECO:0007669"/>
    <property type="project" value="InterPro"/>
</dbReference>
<dbReference type="VEuPathDB" id="TrichDB:TRFO_37352"/>
<dbReference type="GO" id="GO:0010498">
    <property type="term" value="P:proteasomal protein catabolic process"/>
    <property type="evidence" value="ECO:0007669"/>
    <property type="project" value="InterPro"/>
</dbReference>
<comment type="subcellular location">
    <subcellularLocation>
        <location evidence="4">Cytoplasm</location>
    </subcellularLocation>
    <subcellularLocation>
        <location evidence="4">Nucleus</location>
    </subcellularLocation>
</comment>
<protein>
    <recommendedName>
        <fullName evidence="4">Proteasome subunit beta</fullName>
    </recommendedName>
</protein>
<evidence type="ECO:0000256" key="3">
    <source>
        <dbReference type="ARBA" id="ARBA00023242"/>
    </source>
</evidence>
<keyword evidence="2 4" id="KW-0647">Proteasome</keyword>
<dbReference type="CDD" id="cd03758">
    <property type="entry name" value="proteasome_beta_type_2"/>
    <property type="match status" value="1"/>
</dbReference>
<evidence type="ECO:0000256" key="1">
    <source>
        <dbReference type="ARBA" id="ARBA00022490"/>
    </source>
</evidence>